<dbReference type="RefSeq" id="XP_068139299.1">
    <property type="nucleotide sequence ID" value="XM_068283198.1"/>
</dbReference>
<evidence type="ECO:0000313" key="3">
    <source>
        <dbReference type="Proteomes" id="UP000182444"/>
    </source>
</evidence>
<dbReference type="Pfam" id="PF11626">
    <property type="entry name" value="Rap1_C"/>
    <property type="match status" value="1"/>
</dbReference>
<evidence type="ECO:0000259" key="1">
    <source>
        <dbReference type="Pfam" id="PF11626"/>
    </source>
</evidence>
<dbReference type="AlphaFoldDB" id="A0A1D8NLB6"/>
<dbReference type="Gene3D" id="1.10.10.2170">
    <property type="match status" value="1"/>
</dbReference>
<organism evidence="2 3">
    <name type="scientific">Yarrowia lipolytica</name>
    <name type="common">Candida lipolytica</name>
    <dbReference type="NCBI Taxonomy" id="4952"/>
    <lineage>
        <taxon>Eukaryota</taxon>
        <taxon>Fungi</taxon>
        <taxon>Dikarya</taxon>
        <taxon>Ascomycota</taxon>
        <taxon>Saccharomycotina</taxon>
        <taxon>Dipodascomycetes</taxon>
        <taxon>Dipodascales</taxon>
        <taxon>Dipodascales incertae sedis</taxon>
        <taxon>Yarrowia</taxon>
    </lineage>
</organism>
<dbReference type="GeneID" id="94583797"/>
<reference evidence="2 3" key="1">
    <citation type="journal article" date="2016" name="PLoS ONE">
        <title>Sequence Assembly of Yarrowia lipolytica Strain W29/CLIB89 Shows Transposable Element Diversity.</title>
        <authorList>
            <person name="Magnan C."/>
            <person name="Yu J."/>
            <person name="Chang I."/>
            <person name="Jahn E."/>
            <person name="Kanomata Y."/>
            <person name="Wu J."/>
            <person name="Zeller M."/>
            <person name="Oakes M."/>
            <person name="Baldi P."/>
            <person name="Sandmeyer S."/>
        </authorList>
    </citation>
    <scope>NUCLEOTIDE SEQUENCE [LARGE SCALE GENOMIC DNA]</scope>
    <source>
        <strain evidence="3">CLIB89(W29)</strain>
    </source>
</reference>
<dbReference type="EMBL" id="CP017558">
    <property type="protein sequence ID" value="AOW06420.1"/>
    <property type="molecule type" value="Genomic_DNA"/>
</dbReference>
<proteinExistence type="predicted"/>
<dbReference type="Proteomes" id="UP000182444">
    <property type="component" value="Chromosome 1F"/>
</dbReference>
<dbReference type="VEuPathDB" id="FungiDB:YALI0_B12034g"/>
<accession>A0A1D8NLB6</accession>
<sequence length="416" mass="48855">MIRLFVKWRTSNNSQKSRIFLKKTTRSFRAIAMSSNSSQSAIRSDYTQNDVTSSEMTVMSYYLLGPEVGSKLNEVMPHRSIDEWNFWTEYFSSGGIYSKLIQYAGDPLFYERLVKPNLEQLSREYPQWYGRPVGMDPFPSYVESFPFPEWRHPDMIYFMSRFARKTRHYLRYENFLETREIVLEKLEEQYPHFDMHYVENWSWKFEQNAFKLSRAAAKLMAKEGSLREYRKWLERTFPEYYGGPQRVAEIRKVDWYNVENIMKSTGSGKSVIAALSKLLPIQLIKDAFYKTSGLPGPALKYMKHPEEPLPGIWTASDDLDLLEDDEYQVARLRTFHGDHNVKFRQEFLVKRVVKANNDAKSAFERPKMSSPRTHVSPLGEPDVACPTLDQMRLIECFGGYGGEELRRLRMKALSQL</sequence>
<gene>
    <name evidence="2" type="ORF">YALI1_F00099g</name>
</gene>
<dbReference type="InterPro" id="IPR021661">
    <property type="entry name" value="Rap1_C"/>
</dbReference>
<name>A0A1D8NLB6_YARLL</name>
<evidence type="ECO:0000313" key="2">
    <source>
        <dbReference type="EMBL" id="AOW06420.1"/>
    </source>
</evidence>
<dbReference type="InterPro" id="IPR038104">
    <property type="entry name" value="Rap1_C_sf"/>
</dbReference>
<dbReference type="VEuPathDB" id="FungiDB:YALI1_F00099g"/>
<protein>
    <recommendedName>
        <fullName evidence="1">TRF2-interacting telomeric protein/Rap1 C-terminal domain-containing protein</fullName>
    </recommendedName>
</protein>
<feature type="domain" description="TRF2-interacting telomeric protein/Rap1 C-terminal" evidence="1">
    <location>
        <begin position="282"/>
        <end position="348"/>
    </location>
</feature>